<dbReference type="Proteomes" id="UP001598448">
    <property type="component" value="Unassembled WGS sequence"/>
</dbReference>
<reference evidence="2 3" key="1">
    <citation type="submission" date="2024-09" db="EMBL/GenBank/DDBJ databases">
        <title>The Natural Products Discovery Center: Release of the First 8490 Sequenced Strains for Exploring Actinobacteria Biosynthetic Diversity.</title>
        <authorList>
            <person name="Kalkreuter E."/>
            <person name="Kautsar S.A."/>
            <person name="Yang D."/>
            <person name="Bader C.D."/>
            <person name="Teijaro C.N."/>
            <person name="Fluegel L."/>
            <person name="Davis C.M."/>
            <person name="Simpson J.R."/>
            <person name="Lauterbach L."/>
            <person name="Steele A.D."/>
            <person name="Gui C."/>
            <person name="Meng S."/>
            <person name="Li G."/>
            <person name="Viehrig K."/>
            <person name="Ye F."/>
            <person name="Su P."/>
            <person name="Kiefer A.F."/>
            <person name="Nichols A."/>
            <person name="Cepeda A.J."/>
            <person name="Yan W."/>
            <person name="Fan B."/>
            <person name="Jiang Y."/>
            <person name="Adhikari A."/>
            <person name="Zheng C.-J."/>
            <person name="Schuster L."/>
            <person name="Cowan T.M."/>
            <person name="Smanski M.J."/>
            <person name="Chevrette M.G."/>
            <person name="De Carvalho L.P.S."/>
            <person name="Shen B."/>
        </authorList>
    </citation>
    <scope>NUCLEOTIDE SEQUENCE [LARGE SCALE GENOMIC DNA]</scope>
    <source>
        <strain evidence="2 3">NPDC058348</strain>
    </source>
</reference>
<evidence type="ECO:0000313" key="3">
    <source>
        <dbReference type="Proteomes" id="UP001598448"/>
    </source>
</evidence>
<dbReference type="Pfam" id="PF25232">
    <property type="entry name" value="DUF7848"/>
    <property type="match status" value="1"/>
</dbReference>
<protein>
    <recommendedName>
        <fullName evidence="1">DUF7848 domain-containing protein</fullName>
    </recommendedName>
</protein>
<organism evidence="2 3">
    <name type="scientific">Streptomyces albidochromogenes</name>
    <dbReference type="NCBI Taxonomy" id="329524"/>
    <lineage>
        <taxon>Bacteria</taxon>
        <taxon>Bacillati</taxon>
        <taxon>Actinomycetota</taxon>
        <taxon>Actinomycetes</taxon>
        <taxon>Kitasatosporales</taxon>
        <taxon>Streptomycetaceae</taxon>
        <taxon>Streptomyces</taxon>
    </lineage>
</organism>
<name>A0ABW6FPS0_9ACTN</name>
<dbReference type="EMBL" id="JBHXIJ010000037">
    <property type="protein sequence ID" value="MFD5098958.1"/>
    <property type="molecule type" value="Genomic_DNA"/>
</dbReference>
<proteinExistence type="predicted"/>
<sequence>MGTVTGTPRSVLRYETWTLQPDREPDAEQVLYAMQCAVDGETSPTSEDFAEPQDWVLRHCGQNPSHHTYREIITRPWRTWRQT</sequence>
<accession>A0ABW6FPS0</accession>
<keyword evidence="3" id="KW-1185">Reference proteome</keyword>
<gene>
    <name evidence="2" type="ORF">ACFWJN_08310</name>
</gene>
<dbReference type="RefSeq" id="WP_037869599.1">
    <property type="nucleotide sequence ID" value="NZ_JBHXIJ010000037.1"/>
</dbReference>
<dbReference type="InterPro" id="IPR057170">
    <property type="entry name" value="DUF7848"/>
</dbReference>
<evidence type="ECO:0000259" key="1">
    <source>
        <dbReference type="Pfam" id="PF25232"/>
    </source>
</evidence>
<feature type="domain" description="DUF7848" evidence="1">
    <location>
        <begin position="7"/>
        <end position="82"/>
    </location>
</feature>
<evidence type="ECO:0000313" key="2">
    <source>
        <dbReference type="EMBL" id="MFD5098958.1"/>
    </source>
</evidence>
<comment type="caution">
    <text evidence="2">The sequence shown here is derived from an EMBL/GenBank/DDBJ whole genome shotgun (WGS) entry which is preliminary data.</text>
</comment>